<name>A0A392SK94_9FABA</name>
<reference evidence="1 2" key="1">
    <citation type="journal article" date="2018" name="Front. Plant Sci.">
        <title>Red Clover (Trifolium pratense) and Zigzag Clover (T. medium) - A Picture of Genomic Similarities and Differences.</title>
        <authorList>
            <person name="Dluhosova J."/>
            <person name="Istvanek J."/>
            <person name="Nedelnik J."/>
            <person name="Repkova J."/>
        </authorList>
    </citation>
    <scope>NUCLEOTIDE SEQUENCE [LARGE SCALE GENOMIC DNA]</scope>
    <source>
        <strain evidence="2">cv. 10/8</strain>
        <tissue evidence="1">Leaf</tissue>
    </source>
</reference>
<comment type="caution">
    <text evidence="1">The sequence shown here is derived from an EMBL/GenBank/DDBJ whole genome shotgun (WGS) entry which is preliminary data.</text>
</comment>
<feature type="non-terminal residue" evidence="1">
    <location>
        <position position="1"/>
    </location>
</feature>
<evidence type="ECO:0000313" key="1">
    <source>
        <dbReference type="EMBL" id="MCI48350.1"/>
    </source>
</evidence>
<evidence type="ECO:0000313" key="2">
    <source>
        <dbReference type="Proteomes" id="UP000265520"/>
    </source>
</evidence>
<keyword evidence="2" id="KW-1185">Reference proteome</keyword>
<dbReference type="Proteomes" id="UP000265520">
    <property type="component" value="Unassembled WGS sequence"/>
</dbReference>
<dbReference type="EMBL" id="LXQA010385537">
    <property type="protein sequence ID" value="MCI48350.1"/>
    <property type="molecule type" value="Genomic_DNA"/>
</dbReference>
<dbReference type="AlphaFoldDB" id="A0A392SK94"/>
<protein>
    <submittedName>
        <fullName evidence="1">Uncharacterized protein</fullName>
    </submittedName>
</protein>
<sequence length="75" mass="8571">VSDLEALTKEKTGLEENVTTLQESVAAQYEEGFQYALEQVKVIFPDIDEKHLGEADTLMKIEDWKLVPYSLPKEQ</sequence>
<organism evidence="1 2">
    <name type="scientific">Trifolium medium</name>
    <dbReference type="NCBI Taxonomy" id="97028"/>
    <lineage>
        <taxon>Eukaryota</taxon>
        <taxon>Viridiplantae</taxon>
        <taxon>Streptophyta</taxon>
        <taxon>Embryophyta</taxon>
        <taxon>Tracheophyta</taxon>
        <taxon>Spermatophyta</taxon>
        <taxon>Magnoliopsida</taxon>
        <taxon>eudicotyledons</taxon>
        <taxon>Gunneridae</taxon>
        <taxon>Pentapetalae</taxon>
        <taxon>rosids</taxon>
        <taxon>fabids</taxon>
        <taxon>Fabales</taxon>
        <taxon>Fabaceae</taxon>
        <taxon>Papilionoideae</taxon>
        <taxon>50 kb inversion clade</taxon>
        <taxon>NPAAA clade</taxon>
        <taxon>Hologalegina</taxon>
        <taxon>IRL clade</taxon>
        <taxon>Trifolieae</taxon>
        <taxon>Trifolium</taxon>
    </lineage>
</organism>
<accession>A0A392SK94</accession>
<proteinExistence type="predicted"/>